<dbReference type="Gene3D" id="3.30.410.40">
    <property type="match status" value="2"/>
</dbReference>
<accession>A0A226DKN7</accession>
<evidence type="ECO:0000256" key="1">
    <source>
        <dbReference type="ARBA" id="ARBA00001974"/>
    </source>
</evidence>
<gene>
    <name evidence="6" type="ORF">Fcan01_20897</name>
</gene>
<proteinExistence type="inferred from homology"/>
<protein>
    <submittedName>
        <fullName evidence="6">Oxygen-dependent choline dehydrogenase</fullName>
    </submittedName>
</protein>
<dbReference type="InterPro" id="IPR012132">
    <property type="entry name" value="GMC_OxRdtase"/>
</dbReference>
<dbReference type="InterPro" id="IPR036188">
    <property type="entry name" value="FAD/NAD-bd_sf"/>
</dbReference>
<evidence type="ECO:0000313" key="7">
    <source>
        <dbReference type="Proteomes" id="UP000198287"/>
    </source>
</evidence>
<dbReference type="GO" id="GO:0050660">
    <property type="term" value="F:flavin adenine dinucleotide binding"/>
    <property type="evidence" value="ECO:0007669"/>
    <property type="project" value="InterPro"/>
</dbReference>
<comment type="caution">
    <text evidence="6">The sequence shown here is derived from an EMBL/GenBank/DDBJ whole genome shotgun (WGS) entry which is preliminary data.</text>
</comment>
<sequence>MVKLAMFILGSVSFMIKQYIEQYRKADLDMTLTELEPDLSLPRIQTYDFIIVGAGTSGCQLAGRVSQYFKVLLLEAGGNPPPAANLLLLEGDIIADTVINYHFQSKQQHLSLKSGGMLNISMGRMMGGSGSHNANFYNRGSPYDYDHFARITQDPSWSYLNVIQHFKRFEKFDGILVNENQRDFYGTNGPISVTSSNSPALGIWLAAGRELGFQAADSNAFQIEGFTPLAMSTKNGVKSSSYTSFIEGVERNNRNLRALRYSQVQKILINENKVAYGVTYLRHGIPQIAHASREVIISAGAVLSPIMLMKSGIGPANTLQSANIPIVQDLPGVGQNLMDHASIQFQFQILNPSAVQALNPLLSDAGWEDSLIKFQTPVRTGAIVENTRQQAFMVSSRAKRENEGTGRTIIFGAGTAGCLLAGRLSQYFKVLLLETGGNPPPPVNLLIWLENAINKDTLINYQFQSKQQHLSLKSGGVLNISMGKMMGGSGSHNGNFYNRGSPYDYDHFARITQDSSWSYSNVIQHFKRIENFDGILVNENQRGFAPLALSTKNGVKSSSYTALIEGVENTNPNLRPLRYSQVQKVLINENKVAYGVTYLRHGIPQIAHASREVIISAGAVLSPIMLMKSGIGPANTLQAAKIPIVQDLPGVGQNLLDHAAIHFKFQILNPSAAQALNPLLSESGWEDAFIKLQAPININVEFGRPKSRGCVILNTYAHSSGEIDDEKLVSLDLGSLTDPTDIDVLLEG</sequence>
<evidence type="ECO:0000256" key="3">
    <source>
        <dbReference type="ARBA" id="ARBA00022630"/>
    </source>
</evidence>
<keyword evidence="3" id="KW-0285">Flavoprotein</keyword>
<evidence type="ECO:0000313" key="6">
    <source>
        <dbReference type="EMBL" id="OXA44766.1"/>
    </source>
</evidence>
<evidence type="ECO:0000256" key="4">
    <source>
        <dbReference type="ARBA" id="ARBA00022827"/>
    </source>
</evidence>
<name>A0A226DKN7_FOLCA</name>
<organism evidence="6 7">
    <name type="scientific">Folsomia candida</name>
    <name type="common">Springtail</name>
    <dbReference type="NCBI Taxonomy" id="158441"/>
    <lineage>
        <taxon>Eukaryota</taxon>
        <taxon>Metazoa</taxon>
        <taxon>Ecdysozoa</taxon>
        <taxon>Arthropoda</taxon>
        <taxon>Hexapoda</taxon>
        <taxon>Collembola</taxon>
        <taxon>Entomobryomorpha</taxon>
        <taxon>Isotomoidea</taxon>
        <taxon>Isotomidae</taxon>
        <taxon>Proisotominae</taxon>
        <taxon>Folsomia</taxon>
    </lineage>
</organism>
<dbReference type="OrthoDB" id="6432826at2759"/>
<dbReference type="STRING" id="158441.A0A226DKN7"/>
<dbReference type="Pfam" id="PF00732">
    <property type="entry name" value="GMC_oxred_N"/>
    <property type="match status" value="2"/>
</dbReference>
<comment type="cofactor">
    <cofactor evidence="1">
        <name>FAD</name>
        <dbReference type="ChEBI" id="CHEBI:57692"/>
    </cofactor>
</comment>
<feature type="domain" description="Glucose-methanol-choline oxidoreductase N-terminal" evidence="5">
    <location>
        <begin position="300"/>
        <end position="314"/>
    </location>
</feature>
<reference evidence="6 7" key="1">
    <citation type="submission" date="2015-12" db="EMBL/GenBank/DDBJ databases">
        <title>The genome of Folsomia candida.</title>
        <authorList>
            <person name="Faddeeva A."/>
            <person name="Derks M.F."/>
            <person name="Anvar Y."/>
            <person name="Smit S."/>
            <person name="Van Straalen N."/>
            <person name="Roelofs D."/>
        </authorList>
    </citation>
    <scope>NUCLEOTIDE SEQUENCE [LARGE SCALE GENOMIC DNA]</scope>
    <source>
        <strain evidence="6 7">VU population</strain>
        <tissue evidence="6">Whole body</tissue>
    </source>
</reference>
<evidence type="ECO:0000259" key="5">
    <source>
        <dbReference type="PROSITE" id="PS00624"/>
    </source>
</evidence>
<dbReference type="SUPFAM" id="SSF51905">
    <property type="entry name" value="FAD/NAD(P)-binding domain"/>
    <property type="match status" value="2"/>
</dbReference>
<dbReference type="PROSITE" id="PS00624">
    <property type="entry name" value="GMC_OXRED_2"/>
    <property type="match status" value="2"/>
</dbReference>
<keyword evidence="4" id="KW-0274">FAD</keyword>
<dbReference type="PANTHER" id="PTHR11552:SF147">
    <property type="entry name" value="CHOLINE DEHYDROGENASE, MITOCHONDRIAL"/>
    <property type="match status" value="1"/>
</dbReference>
<dbReference type="AlphaFoldDB" id="A0A226DKN7"/>
<dbReference type="Proteomes" id="UP000198287">
    <property type="component" value="Unassembled WGS sequence"/>
</dbReference>
<keyword evidence="7" id="KW-1185">Reference proteome</keyword>
<evidence type="ECO:0000256" key="2">
    <source>
        <dbReference type="ARBA" id="ARBA00010790"/>
    </source>
</evidence>
<comment type="similarity">
    <text evidence="2">Belongs to the GMC oxidoreductase family.</text>
</comment>
<dbReference type="GO" id="GO:0016614">
    <property type="term" value="F:oxidoreductase activity, acting on CH-OH group of donors"/>
    <property type="evidence" value="ECO:0007669"/>
    <property type="project" value="InterPro"/>
</dbReference>
<feature type="domain" description="Glucose-methanol-choline oxidoreductase N-terminal" evidence="5">
    <location>
        <begin position="618"/>
        <end position="632"/>
    </location>
</feature>
<dbReference type="Gene3D" id="3.50.50.60">
    <property type="entry name" value="FAD/NAD(P)-binding domain"/>
    <property type="match status" value="3"/>
</dbReference>
<dbReference type="EMBL" id="LNIX01000019">
    <property type="protein sequence ID" value="OXA44766.1"/>
    <property type="molecule type" value="Genomic_DNA"/>
</dbReference>
<dbReference type="InterPro" id="IPR000172">
    <property type="entry name" value="GMC_OxRdtase_N"/>
</dbReference>
<dbReference type="PANTHER" id="PTHR11552">
    <property type="entry name" value="GLUCOSE-METHANOL-CHOLINE GMC OXIDOREDUCTASE"/>
    <property type="match status" value="1"/>
</dbReference>